<evidence type="ECO:0000313" key="2">
    <source>
        <dbReference type="EMBL" id="MEK7951855.1"/>
    </source>
</evidence>
<keyword evidence="3" id="KW-1185">Reference proteome</keyword>
<keyword evidence="1" id="KW-0732">Signal</keyword>
<protein>
    <recommendedName>
        <fullName evidence="4">Lipoprotein</fullName>
    </recommendedName>
</protein>
<proteinExistence type="predicted"/>
<dbReference type="EMBL" id="JBBUKT010000005">
    <property type="protein sequence ID" value="MEK7951855.1"/>
    <property type="molecule type" value="Genomic_DNA"/>
</dbReference>
<evidence type="ECO:0000256" key="1">
    <source>
        <dbReference type="SAM" id="SignalP"/>
    </source>
</evidence>
<evidence type="ECO:0008006" key="4">
    <source>
        <dbReference type="Google" id="ProtNLM"/>
    </source>
</evidence>
<accession>A0ABU9AZ00</accession>
<feature type="chain" id="PRO_5046198641" description="Lipoprotein" evidence="1">
    <location>
        <begin position="25"/>
        <end position="199"/>
    </location>
</feature>
<comment type="caution">
    <text evidence="2">The sequence shown here is derived from an EMBL/GenBank/DDBJ whole genome shotgun (WGS) entry which is preliminary data.</text>
</comment>
<dbReference type="PROSITE" id="PS51257">
    <property type="entry name" value="PROKAR_LIPOPROTEIN"/>
    <property type="match status" value="1"/>
</dbReference>
<reference evidence="2 3" key="1">
    <citation type="submission" date="2024-04" db="EMBL/GenBank/DDBJ databases">
        <title>Luteolibacter sp. isolated from soil.</title>
        <authorList>
            <person name="An J."/>
        </authorList>
    </citation>
    <scope>NUCLEOTIDE SEQUENCE [LARGE SCALE GENOMIC DNA]</scope>
    <source>
        <strain evidence="2 3">Y139</strain>
    </source>
</reference>
<name>A0ABU9AZ00_9BACT</name>
<feature type="signal peptide" evidence="1">
    <location>
        <begin position="1"/>
        <end position="24"/>
    </location>
</feature>
<sequence length="199" mass="22608">MPRRPAFTLLATLAVCSCASPKPAEPTISPVHHHPTIATATKPRFHIETTGLEGDAPSPHYWIVTSTHRVPLPDLPHPDATTCPGANFTISPDQQWIFADEKLYHRANEVWLLHRDSELHYSLVGTPTFGRAALDYFTRATGKRLPSDYYFITRIGPWPDHGNRIRLTLYSDDWLDTALCYDLKTRKFSISDDQTTTYY</sequence>
<gene>
    <name evidence="2" type="ORF">WKV53_15170</name>
</gene>
<dbReference type="Proteomes" id="UP001371305">
    <property type="component" value="Unassembled WGS sequence"/>
</dbReference>
<dbReference type="RefSeq" id="WP_341405612.1">
    <property type="nucleotide sequence ID" value="NZ_JBBUKT010000005.1"/>
</dbReference>
<organism evidence="2 3">
    <name type="scientific">Luteolibacter soli</name>
    <dbReference type="NCBI Taxonomy" id="3135280"/>
    <lineage>
        <taxon>Bacteria</taxon>
        <taxon>Pseudomonadati</taxon>
        <taxon>Verrucomicrobiota</taxon>
        <taxon>Verrucomicrobiia</taxon>
        <taxon>Verrucomicrobiales</taxon>
        <taxon>Verrucomicrobiaceae</taxon>
        <taxon>Luteolibacter</taxon>
    </lineage>
</organism>
<evidence type="ECO:0000313" key="3">
    <source>
        <dbReference type="Proteomes" id="UP001371305"/>
    </source>
</evidence>